<evidence type="ECO:0000256" key="2">
    <source>
        <dbReference type="ARBA" id="ARBA00022801"/>
    </source>
</evidence>
<dbReference type="GO" id="GO:0016787">
    <property type="term" value="F:hydrolase activity"/>
    <property type="evidence" value="ECO:0007669"/>
    <property type="project" value="UniProtKB-KW"/>
</dbReference>
<sequence>MFILHISRGDFSISPLTRALGGVPAERFHAGPGPCVLYLHGGGYVIGSPHSHRHLTSRLAQLLEGEVFSLDYRLAPEAPYPAAVEDALAAWTALSAMGGRPVAVAGDSAGGGLACALTMALAARGETPPACLALFSPWVSLKTSADSYDRLAALDPMISRATAGFFARLYAPGERHGEPLASPLYGDVTGFPPTLIQAGGREVFLDDIQAFAARLQQNGVVELSVQPEMFHVWHLYWPRLAEARAALADAARFIERHHRTSP</sequence>
<feature type="domain" description="Alpha/beta hydrolase fold-3" evidence="4">
    <location>
        <begin position="36"/>
        <end position="234"/>
    </location>
</feature>
<protein>
    <submittedName>
        <fullName evidence="5">Alpha/beta hydrolase</fullName>
    </submittedName>
</protein>
<evidence type="ECO:0000259" key="4">
    <source>
        <dbReference type="Pfam" id="PF07859"/>
    </source>
</evidence>
<evidence type="ECO:0000313" key="6">
    <source>
        <dbReference type="Proteomes" id="UP001595704"/>
    </source>
</evidence>
<dbReference type="PROSITE" id="PS01173">
    <property type="entry name" value="LIPASE_GDXG_HIS"/>
    <property type="match status" value="1"/>
</dbReference>
<keyword evidence="2 5" id="KW-0378">Hydrolase</keyword>
<dbReference type="Pfam" id="PF07859">
    <property type="entry name" value="Abhydrolase_3"/>
    <property type="match status" value="1"/>
</dbReference>
<dbReference type="InterPro" id="IPR050300">
    <property type="entry name" value="GDXG_lipolytic_enzyme"/>
</dbReference>
<evidence type="ECO:0000256" key="3">
    <source>
        <dbReference type="PROSITE-ProRule" id="PRU10038"/>
    </source>
</evidence>
<dbReference type="Proteomes" id="UP001595704">
    <property type="component" value="Unassembled WGS sequence"/>
</dbReference>
<name>A0ABV7UHE0_9HYPH</name>
<organism evidence="5 6">
    <name type="scientific">Camelimonas fluminis</name>
    <dbReference type="NCBI Taxonomy" id="1576911"/>
    <lineage>
        <taxon>Bacteria</taxon>
        <taxon>Pseudomonadati</taxon>
        <taxon>Pseudomonadota</taxon>
        <taxon>Alphaproteobacteria</taxon>
        <taxon>Hyphomicrobiales</taxon>
        <taxon>Chelatococcaceae</taxon>
        <taxon>Camelimonas</taxon>
    </lineage>
</organism>
<evidence type="ECO:0000313" key="5">
    <source>
        <dbReference type="EMBL" id="MFC3637912.1"/>
    </source>
</evidence>
<keyword evidence="6" id="KW-1185">Reference proteome</keyword>
<dbReference type="InterPro" id="IPR029058">
    <property type="entry name" value="AB_hydrolase_fold"/>
</dbReference>
<reference evidence="6" key="1">
    <citation type="journal article" date="2019" name="Int. J. Syst. Evol. Microbiol.">
        <title>The Global Catalogue of Microorganisms (GCM) 10K type strain sequencing project: providing services to taxonomists for standard genome sequencing and annotation.</title>
        <authorList>
            <consortium name="The Broad Institute Genomics Platform"/>
            <consortium name="The Broad Institute Genome Sequencing Center for Infectious Disease"/>
            <person name="Wu L."/>
            <person name="Ma J."/>
        </authorList>
    </citation>
    <scope>NUCLEOTIDE SEQUENCE [LARGE SCALE GENOMIC DNA]</scope>
    <source>
        <strain evidence="6">KCTC 42282</strain>
    </source>
</reference>
<proteinExistence type="inferred from homology"/>
<comment type="caution">
    <text evidence="5">The sequence shown here is derived from an EMBL/GenBank/DDBJ whole genome shotgun (WGS) entry which is preliminary data.</text>
</comment>
<dbReference type="RefSeq" id="WP_308432077.1">
    <property type="nucleotide sequence ID" value="NZ_BNCG01000023.1"/>
</dbReference>
<feature type="active site" evidence="3">
    <location>
        <position position="108"/>
    </location>
</feature>
<dbReference type="EMBL" id="JBHRYC010000052">
    <property type="protein sequence ID" value="MFC3637912.1"/>
    <property type="molecule type" value="Genomic_DNA"/>
</dbReference>
<evidence type="ECO:0000256" key="1">
    <source>
        <dbReference type="ARBA" id="ARBA00010515"/>
    </source>
</evidence>
<accession>A0ABV7UHE0</accession>
<dbReference type="InterPro" id="IPR002168">
    <property type="entry name" value="Lipase_GDXG_HIS_AS"/>
</dbReference>
<dbReference type="InterPro" id="IPR033140">
    <property type="entry name" value="Lipase_GDXG_put_SER_AS"/>
</dbReference>
<dbReference type="Gene3D" id="3.40.50.1820">
    <property type="entry name" value="alpha/beta hydrolase"/>
    <property type="match status" value="1"/>
</dbReference>
<dbReference type="PROSITE" id="PS01174">
    <property type="entry name" value="LIPASE_GDXG_SER"/>
    <property type="match status" value="1"/>
</dbReference>
<gene>
    <name evidence="5" type="ORF">ACFONL_11105</name>
</gene>
<dbReference type="SUPFAM" id="SSF53474">
    <property type="entry name" value="alpha/beta-Hydrolases"/>
    <property type="match status" value="1"/>
</dbReference>
<dbReference type="PANTHER" id="PTHR48081">
    <property type="entry name" value="AB HYDROLASE SUPERFAMILY PROTEIN C4A8.06C"/>
    <property type="match status" value="1"/>
</dbReference>
<dbReference type="InterPro" id="IPR013094">
    <property type="entry name" value="AB_hydrolase_3"/>
</dbReference>
<dbReference type="PANTHER" id="PTHR48081:SF30">
    <property type="entry name" value="ACETYL-HYDROLASE LIPR-RELATED"/>
    <property type="match status" value="1"/>
</dbReference>
<comment type="similarity">
    <text evidence="1">Belongs to the 'GDXG' lipolytic enzyme family.</text>
</comment>